<dbReference type="Pfam" id="PF12012">
    <property type="entry name" value="DUF3504"/>
    <property type="match status" value="1"/>
</dbReference>
<evidence type="ECO:0000256" key="3">
    <source>
        <dbReference type="ARBA" id="ARBA00022843"/>
    </source>
</evidence>
<feature type="region of interest" description="Disordered" evidence="4">
    <location>
        <begin position="223"/>
        <end position="243"/>
    </location>
</feature>
<evidence type="ECO:0000256" key="4">
    <source>
        <dbReference type="SAM" id="MobiDB-lite"/>
    </source>
</evidence>
<organism evidence="6 7">
    <name type="scientific">Mytilus coruscus</name>
    <name type="common">Sea mussel</name>
    <dbReference type="NCBI Taxonomy" id="42192"/>
    <lineage>
        <taxon>Eukaryota</taxon>
        <taxon>Metazoa</taxon>
        <taxon>Spiralia</taxon>
        <taxon>Lophotrochozoa</taxon>
        <taxon>Mollusca</taxon>
        <taxon>Bivalvia</taxon>
        <taxon>Autobranchia</taxon>
        <taxon>Pteriomorphia</taxon>
        <taxon>Mytilida</taxon>
        <taxon>Mytiloidea</taxon>
        <taxon>Mytilidae</taxon>
        <taxon>Mytilinae</taxon>
        <taxon>Mytilus</taxon>
    </lineage>
</organism>
<keyword evidence="1" id="KW-1017">Isopeptide bond</keyword>
<dbReference type="PANTHER" id="PTHR46963:SF2">
    <property type="match status" value="1"/>
</dbReference>
<dbReference type="EMBL" id="CACVKT020010231">
    <property type="protein sequence ID" value="CAC5425298.1"/>
    <property type="molecule type" value="Genomic_DNA"/>
</dbReference>
<keyword evidence="2" id="KW-0597">Phosphoprotein</keyword>
<accession>A0A6J8EXE9</accession>
<protein>
    <recommendedName>
        <fullName evidence="5">ZMYM2-like/QRICH1 C-terminal domain-containing protein</fullName>
    </recommendedName>
</protein>
<evidence type="ECO:0000259" key="5">
    <source>
        <dbReference type="Pfam" id="PF12012"/>
    </source>
</evidence>
<dbReference type="OrthoDB" id="10038493at2759"/>
<dbReference type="PANTHER" id="PTHR46963">
    <property type="entry name" value="SIMILAR TO RIKEN CDNA E130308A19"/>
    <property type="match status" value="1"/>
</dbReference>
<evidence type="ECO:0000256" key="1">
    <source>
        <dbReference type="ARBA" id="ARBA00022499"/>
    </source>
</evidence>
<gene>
    <name evidence="6" type="ORF">MCOR_57135</name>
</gene>
<name>A0A6J8EXE9_MYTCO</name>
<evidence type="ECO:0000313" key="6">
    <source>
        <dbReference type="EMBL" id="CAC5425298.1"/>
    </source>
</evidence>
<dbReference type="InterPro" id="IPR021893">
    <property type="entry name" value="ZMYM2-like_C"/>
</dbReference>
<reference evidence="6 7" key="1">
    <citation type="submission" date="2020-06" db="EMBL/GenBank/DDBJ databases">
        <authorList>
            <person name="Li R."/>
            <person name="Bekaert M."/>
        </authorList>
    </citation>
    <scope>NUCLEOTIDE SEQUENCE [LARGE SCALE GENOMIC DNA]</scope>
    <source>
        <strain evidence="7">wild</strain>
    </source>
</reference>
<keyword evidence="3" id="KW-0832">Ubl conjugation</keyword>
<dbReference type="InterPro" id="IPR042838">
    <property type="entry name" value="KIAA1958"/>
</dbReference>
<proteinExistence type="predicted"/>
<evidence type="ECO:0000256" key="2">
    <source>
        <dbReference type="ARBA" id="ARBA00022553"/>
    </source>
</evidence>
<dbReference type="AlphaFoldDB" id="A0A6J8EXE9"/>
<feature type="domain" description="ZMYM2-like/QRICH1 C-terminal" evidence="5">
    <location>
        <begin position="100"/>
        <end position="217"/>
    </location>
</feature>
<sequence>MALEINNDPHIGARVKLVGGTKGIILRKTINFDFPLWDIKLNSGKVVTEARYRFDILEDSVQNIEPEITITNTITKQKLPPLVPAIDPCPTDEFSDDHVMGVTEHHQMTWGDVKILRDNSPGLEYLQMNERNTKTRTGKSLRDQRDIPQMAWANPENELKCPVHAYKLFRSKHPLKFSNPTDPFYIQKNTNTEKSGLWYKSQPIGINKLGKFMKKMATAAGIIQSKDDNDESENDPGNRRLTNHSARRFMLQKLDDAGFEHNHIKQNGQKTAVTENQVSFGNLAAAPTGLSCLFGGPIYGGTFNINISNLPSLSPSPQTTKRCRYVIESDSSQE</sequence>
<evidence type="ECO:0000313" key="7">
    <source>
        <dbReference type="Proteomes" id="UP000507470"/>
    </source>
</evidence>
<dbReference type="Proteomes" id="UP000507470">
    <property type="component" value="Unassembled WGS sequence"/>
</dbReference>
<keyword evidence="7" id="KW-1185">Reference proteome</keyword>